<sequence length="475" mass="55466">MFDVNKANSYIDSNKKRVKKIYRQHIHLQPPIGWMNDPNGFIFFNNEFHVFYQYYPYDSKWGPMHWGHAVSVDGMFWKNLPVALAPDSEYDNLGCFSGSSIIKENKMYLFYTGGMEEDGVKKQQQCLSTSIDFIHYDKYIENPIVSADVDNGISETDFRDPKVIYRHGLYYMFVVTKENNRGKLVLYTSDDLKVWEFKSVVLTLDSTYGEMIECPDIIEFESSDVLILSTINMAKKDYKFSNKCSSLYFVGKMDWNKGQFSYHYFDEIDAGLDFYAPQVTTNDKGEVLMIAWMQMWDRSIPTHELNHGWAGCMTVLRKLSIEGNKLLQLPYIFEKNNVFSVENIEEYSFVVDRKSYILHIDYEQLADFEVKLYNGNEQIVFTKNQSNYNIDRSALKVKIDGLEEHFTNSRKWKDDNSIKCSNVDIIFDNSSLEVFIGKGEKTMSMRFFSESPLDKLCIKSSTSDKKIKKIRCNNL</sequence>
<feature type="domain" description="Glycosyl hydrolase family 32 C-terminal" evidence="7">
    <location>
        <begin position="352"/>
        <end position="471"/>
    </location>
</feature>
<comment type="caution">
    <text evidence="8">The sequence shown here is derived from an EMBL/GenBank/DDBJ whole genome shotgun (WGS) entry which is preliminary data.</text>
</comment>
<keyword evidence="4 5" id="KW-0326">Glycosidase</keyword>
<dbReference type="GO" id="GO:0005975">
    <property type="term" value="P:carbohydrate metabolic process"/>
    <property type="evidence" value="ECO:0007669"/>
    <property type="project" value="InterPro"/>
</dbReference>
<evidence type="ECO:0000256" key="2">
    <source>
        <dbReference type="ARBA" id="ARBA00012758"/>
    </source>
</evidence>
<dbReference type="Gene3D" id="2.60.120.560">
    <property type="entry name" value="Exo-inulinase, domain 1"/>
    <property type="match status" value="1"/>
</dbReference>
<comment type="similarity">
    <text evidence="1 5">Belongs to the glycosyl hydrolase 32 family.</text>
</comment>
<evidence type="ECO:0000313" key="9">
    <source>
        <dbReference type="Proteomes" id="UP000288490"/>
    </source>
</evidence>
<dbReference type="InterPro" id="IPR013320">
    <property type="entry name" value="ConA-like_dom_sf"/>
</dbReference>
<dbReference type="EMBL" id="NGJT01000016">
    <property type="protein sequence ID" value="RST92430.1"/>
    <property type="molecule type" value="Genomic_DNA"/>
</dbReference>
<reference evidence="8 9" key="1">
    <citation type="submission" date="2017-05" db="EMBL/GenBank/DDBJ databases">
        <title>Vagococcus spp. assemblies.</title>
        <authorList>
            <person name="Gulvik C.A."/>
        </authorList>
    </citation>
    <scope>NUCLEOTIDE SEQUENCE [LARGE SCALE GENOMIC DNA]</scope>
    <source>
        <strain evidence="8 9">SS1994</strain>
    </source>
</reference>
<dbReference type="Proteomes" id="UP000288490">
    <property type="component" value="Unassembled WGS sequence"/>
</dbReference>
<dbReference type="SMART" id="SM00640">
    <property type="entry name" value="Glyco_32"/>
    <property type="match status" value="1"/>
</dbReference>
<dbReference type="EC" id="3.2.1.26" evidence="2"/>
<dbReference type="AlphaFoldDB" id="A0A429ZFH4"/>
<dbReference type="InterPro" id="IPR013148">
    <property type="entry name" value="Glyco_hydro_32_N"/>
</dbReference>
<gene>
    <name evidence="8" type="ORF">CBF36_08655</name>
</gene>
<dbReference type="Pfam" id="PF00251">
    <property type="entry name" value="Glyco_hydro_32N"/>
    <property type="match status" value="1"/>
</dbReference>
<accession>A0A429ZFH4</accession>
<dbReference type="InterPro" id="IPR023296">
    <property type="entry name" value="Glyco_hydro_beta-prop_sf"/>
</dbReference>
<keyword evidence="3 5" id="KW-0378">Hydrolase</keyword>
<dbReference type="OrthoDB" id="9759709at2"/>
<dbReference type="InterPro" id="IPR001362">
    <property type="entry name" value="Glyco_hydro_32"/>
</dbReference>
<dbReference type="RefSeq" id="WP_125958058.1">
    <property type="nucleotide sequence ID" value="NZ_NGJT01000016.1"/>
</dbReference>
<protein>
    <recommendedName>
        <fullName evidence="2">beta-fructofuranosidase</fullName>
        <ecNumber evidence="2">3.2.1.26</ecNumber>
    </recommendedName>
</protein>
<keyword evidence="9" id="KW-1185">Reference proteome</keyword>
<dbReference type="CDD" id="cd08996">
    <property type="entry name" value="GH32_FFase"/>
    <property type="match status" value="1"/>
</dbReference>
<name>A0A429ZFH4_9ENTE</name>
<dbReference type="SUPFAM" id="SSF75005">
    <property type="entry name" value="Arabinanase/levansucrase/invertase"/>
    <property type="match status" value="1"/>
</dbReference>
<dbReference type="InterPro" id="IPR051214">
    <property type="entry name" value="GH32_Enzymes"/>
</dbReference>
<dbReference type="PANTHER" id="PTHR43101">
    <property type="entry name" value="BETA-FRUCTOSIDASE"/>
    <property type="match status" value="1"/>
</dbReference>
<evidence type="ECO:0000259" key="7">
    <source>
        <dbReference type="Pfam" id="PF08244"/>
    </source>
</evidence>
<dbReference type="InterPro" id="IPR018053">
    <property type="entry name" value="Glyco_hydro_32_AS"/>
</dbReference>
<evidence type="ECO:0000256" key="5">
    <source>
        <dbReference type="RuleBase" id="RU362110"/>
    </source>
</evidence>
<dbReference type="InterPro" id="IPR013189">
    <property type="entry name" value="Glyco_hydro_32_C"/>
</dbReference>
<proteinExistence type="inferred from homology"/>
<evidence type="ECO:0000256" key="3">
    <source>
        <dbReference type="ARBA" id="ARBA00022801"/>
    </source>
</evidence>
<dbReference type="PANTHER" id="PTHR43101:SF1">
    <property type="entry name" value="BETA-FRUCTOSIDASE"/>
    <property type="match status" value="1"/>
</dbReference>
<evidence type="ECO:0000256" key="4">
    <source>
        <dbReference type="ARBA" id="ARBA00023295"/>
    </source>
</evidence>
<evidence type="ECO:0000313" key="8">
    <source>
        <dbReference type="EMBL" id="RST92430.1"/>
    </source>
</evidence>
<dbReference type="SUPFAM" id="SSF49899">
    <property type="entry name" value="Concanavalin A-like lectins/glucanases"/>
    <property type="match status" value="1"/>
</dbReference>
<dbReference type="Pfam" id="PF08244">
    <property type="entry name" value="Glyco_hydro_32C"/>
    <property type="match status" value="1"/>
</dbReference>
<dbReference type="GO" id="GO:0004564">
    <property type="term" value="F:beta-fructofuranosidase activity"/>
    <property type="evidence" value="ECO:0007669"/>
    <property type="project" value="UniProtKB-EC"/>
</dbReference>
<dbReference type="PROSITE" id="PS00609">
    <property type="entry name" value="GLYCOSYL_HYDROL_F32"/>
    <property type="match status" value="1"/>
</dbReference>
<feature type="domain" description="Glycosyl hydrolase family 32 N-terminal" evidence="6">
    <location>
        <begin position="27"/>
        <end position="330"/>
    </location>
</feature>
<organism evidence="8 9">
    <name type="scientific">Vagococcus bubulae</name>
    <dbReference type="NCBI Taxonomy" id="1977868"/>
    <lineage>
        <taxon>Bacteria</taxon>
        <taxon>Bacillati</taxon>
        <taxon>Bacillota</taxon>
        <taxon>Bacilli</taxon>
        <taxon>Lactobacillales</taxon>
        <taxon>Enterococcaceae</taxon>
        <taxon>Vagococcus</taxon>
    </lineage>
</organism>
<dbReference type="Gene3D" id="2.115.10.20">
    <property type="entry name" value="Glycosyl hydrolase domain, family 43"/>
    <property type="match status" value="1"/>
</dbReference>
<evidence type="ECO:0000259" key="6">
    <source>
        <dbReference type="Pfam" id="PF00251"/>
    </source>
</evidence>
<evidence type="ECO:0000256" key="1">
    <source>
        <dbReference type="ARBA" id="ARBA00009902"/>
    </source>
</evidence>